<dbReference type="Proteomes" id="UP000796761">
    <property type="component" value="Unassembled WGS sequence"/>
</dbReference>
<dbReference type="AlphaFoldDB" id="A0A8K1GYS5"/>
<name>A0A8K1GYS5_9PASS</name>
<accession>A0A8K1GYS5</accession>
<protein>
    <recommendedName>
        <fullName evidence="4">Rna-directed dna polymerase from mobile element jockey-like</fullName>
    </recommendedName>
</protein>
<dbReference type="EMBL" id="SWJQ01000021">
    <property type="protein sequence ID" value="TRZ25750.1"/>
    <property type="molecule type" value="Genomic_DNA"/>
</dbReference>
<reference evidence="2" key="1">
    <citation type="submission" date="2019-04" db="EMBL/GenBank/DDBJ databases">
        <title>Genome assembly of Zosterops borbonicus 15179.</title>
        <authorList>
            <person name="Leroy T."/>
            <person name="Anselmetti Y."/>
            <person name="Tilak M.-K."/>
            <person name="Nabholz B."/>
        </authorList>
    </citation>
    <scope>NUCLEOTIDE SEQUENCE</scope>
    <source>
        <strain evidence="2">HGM_15179</strain>
        <tissue evidence="2">Muscle</tissue>
    </source>
</reference>
<evidence type="ECO:0000256" key="1">
    <source>
        <dbReference type="SAM" id="MobiDB-lite"/>
    </source>
</evidence>
<evidence type="ECO:0008006" key="4">
    <source>
        <dbReference type="Google" id="ProtNLM"/>
    </source>
</evidence>
<organism evidence="2 3">
    <name type="scientific">Zosterops borbonicus</name>
    <dbReference type="NCBI Taxonomy" id="364589"/>
    <lineage>
        <taxon>Eukaryota</taxon>
        <taxon>Metazoa</taxon>
        <taxon>Chordata</taxon>
        <taxon>Craniata</taxon>
        <taxon>Vertebrata</taxon>
        <taxon>Euteleostomi</taxon>
        <taxon>Archelosauria</taxon>
        <taxon>Archosauria</taxon>
        <taxon>Dinosauria</taxon>
        <taxon>Saurischia</taxon>
        <taxon>Theropoda</taxon>
        <taxon>Coelurosauria</taxon>
        <taxon>Aves</taxon>
        <taxon>Neognathae</taxon>
        <taxon>Neoaves</taxon>
        <taxon>Telluraves</taxon>
        <taxon>Australaves</taxon>
        <taxon>Passeriformes</taxon>
        <taxon>Sylvioidea</taxon>
        <taxon>Zosteropidae</taxon>
        <taxon>Zosterops</taxon>
    </lineage>
</organism>
<evidence type="ECO:0000313" key="3">
    <source>
        <dbReference type="Proteomes" id="UP000796761"/>
    </source>
</evidence>
<evidence type="ECO:0000313" key="2">
    <source>
        <dbReference type="EMBL" id="TRZ25750.1"/>
    </source>
</evidence>
<dbReference type="PANTHER" id="PTHR33332">
    <property type="entry name" value="REVERSE TRANSCRIPTASE DOMAIN-CONTAINING PROTEIN"/>
    <property type="match status" value="1"/>
</dbReference>
<sequence length="182" mass="19767">MISGVEPSWRPIVSGIPQESILGLVLLNLYINDLDKGIECILIKFAGDTKLGGVADTPEGCAAIHQDPDRLVGLGGEEPNEVQEEQVQEPALGRNNPKYQHRLVVLDLLESSSVEKDLGVLVNNKLTMCWQFSCNQKDGWYPGLHWEQCGQQLKGCGPPPLLSPSEATSGSVYSSGLLSTRK</sequence>
<keyword evidence="3" id="KW-1185">Reference proteome</keyword>
<comment type="caution">
    <text evidence="2">The sequence shown here is derived from an EMBL/GenBank/DDBJ whole genome shotgun (WGS) entry which is preliminary data.</text>
</comment>
<feature type="compositionally biased region" description="Polar residues" evidence="1">
    <location>
        <begin position="165"/>
        <end position="182"/>
    </location>
</feature>
<gene>
    <name evidence="2" type="ORF">HGM15179_001336</name>
</gene>
<dbReference type="OrthoDB" id="10454158at2759"/>
<proteinExistence type="predicted"/>
<feature type="region of interest" description="Disordered" evidence="1">
    <location>
        <begin position="160"/>
        <end position="182"/>
    </location>
</feature>